<dbReference type="GO" id="GO:0008967">
    <property type="term" value="F:phosphoglycolate phosphatase activity"/>
    <property type="evidence" value="ECO:0007669"/>
    <property type="project" value="TreeGrafter"/>
</dbReference>
<dbReference type="Gene3D" id="3.40.50.1000">
    <property type="entry name" value="HAD superfamily/HAD-like"/>
    <property type="match status" value="1"/>
</dbReference>
<accession>K1TS46</accession>
<dbReference type="InterPro" id="IPR050155">
    <property type="entry name" value="HAD-like_hydrolase_sf"/>
</dbReference>
<proteinExistence type="predicted"/>
<comment type="caution">
    <text evidence="1">The sequence shown here is derived from an EMBL/GenBank/DDBJ whole genome shotgun (WGS) entry which is preliminary data.</text>
</comment>
<dbReference type="InterPro" id="IPR041492">
    <property type="entry name" value="HAD_2"/>
</dbReference>
<name>K1TS46_9ZZZZ</name>
<protein>
    <submittedName>
        <fullName evidence="1">Phosphoglycolate phosphatase</fullName>
    </submittedName>
</protein>
<dbReference type="Gene3D" id="1.10.150.240">
    <property type="entry name" value="Putative phosphatase, domain 2"/>
    <property type="match status" value="1"/>
</dbReference>
<sequence length="99" mass="11304">MVKMVVFDLDGTLMNSLTDLAISVNYGLKLNGLEEKPVENYKTYVGNGREMLIRRAMGDAWTDHELFEKVKADYDRHYAVHCNDHTAAYDGCAEMLEKL</sequence>
<dbReference type="GO" id="GO:0005829">
    <property type="term" value="C:cytosol"/>
    <property type="evidence" value="ECO:0007669"/>
    <property type="project" value="TreeGrafter"/>
</dbReference>
<organism evidence="1">
    <name type="scientific">human gut metagenome</name>
    <dbReference type="NCBI Taxonomy" id="408170"/>
    <lineage>
        <taxon>unclassified sequences</taxon>
        <taxon>metagenomes</taxon>
        <taxon>organismal metagenomes</taxon>
    </lineage>
</organism>
<evidence type="ECO:0000313" key="1">
    <source>
        <dbReference type="EMBL" id="EKC70424.1"/>
    </source>
</evidence>
<dbReference type="Pfam" id="PF13419">
    <property type="entry name" value="HAD_2"/>
    <property type="match status" value="1"/>
</dbReference>
<dbReference type="InterPro" id="IPR023198">
    <property type="entry name" value="PGP-like_dom2"/>
</dbReference>
<dbReference type="SUPFAM" id="SSF56784">
    <property type="entry name" value="HAD-like"/>
    <property type="match status" value="1"/>
</dbReference>
<dbReference type="InterPro" id="IPR036412">
    <property type="entry name" value="HAD-like_sf"/>
</dbReference>
<feature type="non-terminal residue" evidence="1">
    <location>
        <position position="99"/>
    </location>
</feature>
<dbReference type="EMBL" id="AJWY01005149">
    <property type="protein sequence ID" value="EKC70424.1"/>
    <property type="molecule type" value="Genomic_DNA"/>
</dbReference>
<dbReference type="PANTHER" id="PTHR43434">
    <property type="entry name" value="PHOSPHOGLYCOLATE PHOSPHATASE"/>
    <property type="match status" value="1"/>
</dbReference>
<dbReference type="PANTHER" id="PTHR43434:SF1">
    <property type="entry name" value="PHOSPHOGLYCOLATE PHOSPHATASE"/>
    <property type="match status" value="1"/>
</dbReference>
<dbReference type="InterPro" id="IPR023214">
    <property type="entry name" value="HAD_sf"/>
</dbReference>
<gene>
    <name evidence="1" type="ORF">LEA_07791</name>
</gene>
<reference evidence="1" key="1">
    <citation type="journal article" date="2013" name="Environ. Microbiol.">
        <title>Microbiota from the distal guts of lean and obese adolescents exhibit partial functional redundancy besides clear differences in community structure.</title>
        <authorList>
            <person name="Ferrer M."/>
            <person name="Ruiz A."/>
            <person name="Lanza F."/>
            <person name="Haange S.B."/>
            <person name="Oberbach A."/>
            <person name="Till H."/>
            <person name="Bargiela R."/>
            <person name="Campoy C."/>
            <person name="Segura M.T."/>
            <person name="Richter M."/>
            <person name="von Bergen M."/>
            <person name="Seifert J."/>
            <person name="Suarez A."/>
        </authorList>
    </citation>
    <scope>NUCLEOTIDE SEQUENCE</scope>
</reference>
<dbReference type="AlphaFoldDB" id="K1TS46"/>
<dbReference type="GO" id="GO:0006281">
    <property type="term" value="P:DNA repair"/>
    <property type="evidence" value="ECO:0007669"/>
    <property type="project" value="TreeGrafter"/>
</dbReference>